<gene>
    <name evidence="2" type="ORF">AAY55_16275</name>
</gene>
<dbReference type="AntiFam" id="ANF00278">
    <property type="entry name" value="Spurious ORF motif from attC repeats"/>
</dbReference>
<evidence type="ECO:0000313" key="2">
    <source>
        <dbReference type="EMBL" id="KQA22632.1"/>
    </source>
</evidence>
<dbReference type="AlphaFoldDB" id="A0A0Q0T729"/>
<reference evidence="2 3" key="1">
    <citation type="journal article" date="2015" name="Genome Biol. Evol.">
        <title>The Dynamics of Genetic Interactions between Vibrio metoecus and Vibrio cholerae, Two Close Relatives Co-Occurring in the Environment.</title>
        <authorList>
            <person name="Orata F.D."/>
            <person name="Kirchberger P.C."/>
            <person name="Meheust R."/>
            <person name="Barlow E.J."/>
            <person name="Tarr C.L."/>
            <person name="Boucher Y."/>
        </authorList>
    </citation>
    <scope>NUCLEOTIDE SEQUENCE [LARGE SCALE GENOMIC DNA]</scope>
    <source>
        <strain evidence="2 3">08-2459</strain>
    </source>
</reference>
<keyword evidence="1" id="KW-0472">Membrane</keyword>
<evidence type="ECO:0000313" key="3">
    <source>
        <dbReference type="Proteomes" id="UP000053724"/>
    </source>
</evidence>
<organism evidence="2 3">
    <name type="scientific">Vibrio metoecus</name>
    <dbReference type="NCBI Taxonomy" id="1481663"/>
    <lineage>
        <taxon>Bacteria</taxon>
        <taxon>Pseudomonadati</taxon>
        <taxon>Pseudomonadota</taxon>
        <taxon>Gammaproteobacteria</taxon>
        <taxon>Vibrionales</taxon>
        <taxon>Vibrionaceae</taxon>
        <taxon>Vibrio</taxon>
    </lineage>
</organism>
<dbReference type="PATRIC" id="fig|1481663.8.peg.3323"/>
<comment type="caution">
    <text evidence="2">The sequence shown here is derived from an EMBL/GenBank/DDBJ whole genome shotgun (WGS) entry which is preliminary data.</text>
</comment>
<dbReference type="NCBIfam" id="NF041952">
    <property type="entry name" value="super_attC_Vc_1"/>
    <property type="match status" value="1"/>
</dbReference>
<accession>A0A0Q0T729</accession>
<dbReference type="EMBL" id="LCUF01000030">
    <property type="protein sequence ID" value="KQA22632.1"/>
    <property type="molecule type" value="Genomic_DNA"/>
</dbReference>
<proteinExistence type="predicted"/>
<dbReference type="Proteomes" id="UP000053724">
    <property type="component" value="Unassembled WGS sequence"/>
</dbReference>
<sequence>MFEFGVMRCQPLRRALCVSGVFVEYLDLIKEPVFLVASAGMSILISVAANLLTPKFSKILSFFSSSLKNKQTEKKQAYIAKIKLASSNENRVINIKLDVAYALLKSLVMFIIGLFSLSFSSSYIYFAEYIFILISLCSVIYALSLFNSAQVNYRIATLATLRAEKMASLRAELNASSLSEYEHYASDYVDPSEKMYLEYLADWDKKHL</sequence>
<feature type="transmembrane region" description="Helical" evidence="1">
    <location>
        <begin position="123"/>
        <end position="146"/>
    </location>
</feature>
<name>A0A0Q0T729_VIBMT</name>
<protein>
    <submittedName>
        <fullName evidence="2">Uncharacterized protein</fullName>
    </submittedName>
</protein>
<keyword evidence="1" id="KW-0812">Transmembrane</keyword>
<evidence type="ECO:0000256" key="1">
    <source>
        <dbReference type="SAM" id="Phobius"/>
    </source>
</evidence>
<feature type="transmembrane region" description="Helical" evidence="1">
    <location>
        <begin position="99"/>
        <end position="117"/>
    </location>
</feature>
<feature type="transmembrane region" description="Helical" evidence="1">
    <location>
        <begin position="33"/>
        <end position="52"/>
    </location>
</feature>
<keyword evidence="1" id="KW-1133">Transmembrane helix</keyword>